<dbReference type="Gene3D" id="3.10.110.10">
    <property type="entry name" value="Ubiquitin Conjugating Enzyme"/>
    <property type="match status" value="1"/>
</dbReference>
<feature type="region of interest" description="Disordered" evidence="7">
    <location>
        <begin position="1256"/>
        <end position="1279"/>
    </location>
</feature>
<evidence type="ECO:0000259" key="8">
    <source>
        <dbReference type="PROSITE" id="PS50127"/>
    </source>
</evidence>
<dbReference type="InterPro" id="IPR027417">
    <property type="entry name" value="P-loop_NTPase"/>
</dbReference>
<keyword evidence="4" id="KW-0378">Hydrolase</keyword>
<feature type="region of interest" description="Disordered" evidence="7">
    <location>
        <begin position="136"/>
        <end position="184"/>
    </location>
</feature>
<evidence type="ECO:0000256" key="6">
    <source>
        <dbReference type="PROSITE-ProRule" id="PRU10133"/>
    </source>
</evidence>
<keyword evidence="3" id="KW-0833">Ubl conjugation pathway</keyword>
<organism evidence="11 12">
    <name type="scientific">Ramalina farinacea</name>
    <dbReference type="NCBI Taxonomy" id="258253"/>
    <lineage>
        <taxon>Eukaryota</taxon>
        <taxon>Fungi</taxon>
        <taxon>Dikarya</taxon>
        <taxon>Ascomycota</taxon>
        <taxon>Pezizomycotina</taxon>
        <taxon>Lecanoromycetes</taxon>
        <taxon>OSLEUM clade</taxon>
        <taxon>Lecanoromycetidae</taxon>
        <taxon>Lecanorales</taxon>
        <taxon>Lecanorineae</taxon>
        <taxon>Ramalinaceae</taxon>
        <taxon>Ramalina</taxon>
    </lineage>
</organism>
<feature type="compositionally biased region" description="Basic and acidic residues" evidence="7">
    <location>
        <begin position="1265"/>
        <end position="1279"/>
    </location>
</feature>
<evidence type="ECO:0000259" key="9">
    <source>
        <dbReference type="PROSITE" id="PS51192"/>
    </source>
</evidence>
<dbReference type="EMBL" id="JAPUFD010000010">
    <property type="protein sequence ID" value="MDI1489643.1"/>
    <property type="molecule type" value="Genomic_DNA"/>
</dbReference>
<dbReference type="SMART" id="SM00490">
    <property type="entry name" value="HELICc"/>
    <property type="match status" value="1"/>
</dbReference>
<dbReference type="PROSITE" id="PS00183">
    <property type="entry name" value="UBC_1"/>
    <property type="match status" value="1"/>
</dbReference>
<dbReference type="InterPro" id="IPR049730">
    <property type="entry name" value="SNF2/RAD54-like_C"/>
</dbReference>
<feature type="compositionally biased region" description="Basic residues" evidence="7">
    <location>
        <begin position="906"/>
        <end position="920"/>
    </location>
</feature>
<dbReference type="InterPro" id="IPR000330">
    <property type="entry name" value="SNF2_N"/>
</dbReference>
<dbReference type="Pfam" id="PF00179">
    <property type="entry name" value="UQ_con"/>
    <property type="match status" value="1"/>
</dbReference>
<dbReference type="CDD" id="cd23797">
    <property type="entry name" value="UBCc_UBE2H"/>
    <property type="match status" value="1"/>
</dbReference>
<evidence type="ECO:0000256" key="1">
    <source>
        <dbReference type="ARBA" id="ARBA00022679"/>
    </source>
</evidence>
<dbReference type="InterPro" id="IPR023313">
    <property type="entry name" value="UBQ-conjugating_AS"/>
</dbReference>
<dbReference type="GO" id="GO:0005524">
    <property type="term" value="F:ATP binding"/>
    <property type="evidence" value="ECO:0007669"/>
    <property type="project" value="UniProtKB-KW"/>
</dbReference>
<evidence type="ECO:0000256" key="3">
    <source>
        <dbReference type="ARBA" id="ARBA00022786"/>
    </source>
</evidence>
<dbReference type="InterPro" id="IPR016135">
    <property type="entry name" value="UBQ-conjugating_enzyme/RWD"/>
</dbReference>
<evidence type="ECO:0000256" key="5">
    <source>
        <dbReference type="ARBA" id="ARBA00022840"/>
    </source>
</evidence>
<evidence type="ECO:0000256" key="4">
    <source>
        <dbReference type="ARBA" id="ARBA00022801"/>
    </source>
</evidence>
<feature type="compositionally biased region" description="Acidic residues" evidence="7">
    <location>
        <begin position="139"/>
        <end position="151"/>
    </location>
</feature>
<feature type="region of interest" description="Disordered" evidence="7">
    <location>
        <begin position="903"/>
        <end position="1042"/>
    </location>
</feature>
<dbReference type="PROSITE" id="PS51192">
    <property type="entry name" value="HELICASE_ATP_BIND_1"/>
    <property type="match status" value="1"/>
</dbReference>
<keyword evidence="5" id="KW-0067">ATP-binding</keyword>
<dbReference type="PANTHER" id="PTHR45626">
    <property type="entry name" value="TRANSCRIPTION TERMINATION FACTOR 2-RELATED"/>
    <property type="match status" value="1"/>
</dbReference>
<dbReference type="Pfam" id="PF00271">
    <property type="entry name" value="Helicase_C"/>
    <property type="match status" value="1"/>
</dbReference>
<dbReference type="SMART" id="SM00212">
    <property type="entry name" value="UBCc"/>
    <property type="match status" value="1"/>
</dbReference>
<dbReference type="InterPro" id="IPR000608">
    <property type="entry name" value="UBC"/>
</dbReference>
<gene>
    <name evidence="11" type="ORF">OHK93_000840</name>
</gene>
<dbReference type="Gene3D" id="3.40.50.300">
    <property type="entry name" value="P-loop containing nucleotide triphosphate hydrolases"/>
    <property type="match status" value="2"/>
</dbReference>
<evidence type="ECO:0000313" key="12">
    <source>
        <dbReference type="Proteomes" id="UP001161017"/>
    </source>
</evidence>
<dbReference type="GO" id="GO:0006281">
    <property type="term" value="P:DNA repair"/>
    <property type="evidence" value="ECO:0007669"/>
    <property type="project" value="TreeGrafter"/>
</dbReference>
<feature type="domain" description="Helicase C-terminal" evidence="10">
    <location>
        <begin position="1047"/>
        <end position="1208"/>
    </location>
</feature>
<keyword evidence="1" id="KW-0808">Transferase</keyword>
<dbReference type="PANTHER" id="PTHR45626:SF14">
    <property type="entry name" value="ATP-DEPENDENT DNA HELICASE (EUROFUNG)"/>
    <property type="match status" value="1"/>
</dbReference>
<proteinExistence type="predicted"/>
<dbReference type="FunFam" id="3.40.50.10810:FF:000053">
    <property type="entry name" value="SNF2 family helicase/ATPase, putative"/>
    <property type="match status" value="1"/>
</dbReference>
<dbReference type="SMART" id="SM00487">
    <property type="entry name" value="DEXDc"/>
    <property type="match status" value="1"/>
</dbReference>
<dbReference type="Pfam" id="PF00176">
    <property type="entry name" value="SNF2-rel_dom"/>
    <property type="match status" value="1"/>
</dbReference>
<dbReference type="FunFam" id="3.10.110.10:FF:000061">
    <property type="entry name" value="Ubiquitin-conjugating enzyme E2 8"/>
    <property type="match status" value="1"/>
</dbReference>
<name>A0AA43QND1_9LECA</name>
<dbReference type="AlphaFoldDB" id="A0AA43QND1"/>
<sequence>MLMSDYEVSLVNDNMQEFYVRFRGPKETPFDGGLWKIHVELPDQYPYKSPSIGFVNRIFHPNIDEISGSVCLDVINQTWSPMFDMINIFEVFLPQLLRYPNPTDPLNGEAAALLMRDPKTYDAKVKDYVSKYATREAADEIGEDDGDDEEMSSVGSFNSDDEDPVANMESHSAEQPRAVNLPSGAGSSLFDLGSLIDLSSSSPAQFGNQQNSPIRFGEGKGTASSPFAFDFSPPAGMVVEREPPKATPQKPRQPTLPLVQHAPEFGKPSPLQNRLQPNNNVFNIPKLQQSRPEHHRPSTKDVAHKVLDPLMHRQQPPPKSYTSYSDVKHIQPPSNPPIYSSYPKPPPTFSSVNGPTQPYSAPYVSQYQQPVVDLTKPQPFGSSQPAFLDDRFSANDPYTYIDAEKANENIKNLLEGAFDDEEDKPRTRGRRKKVEAAVEGLANKLHSLEVKAEDKEGEEKQVETKEDEEEEIDDGTVEGLKVKLLPHQVDGVEWMREKENGATKKSKVLPKGGILADDMGLGKTIQSIALLLTNPRPSPTLATSNADSKALSNTVGKGTLVVAPLALIKQWEAEIKDKVSEDRRMRVCVHHGPQRTKRFEDLKRYDVVITTYQILVSEHGSSSEREDGPKVGCFGLHWYRVILDEAHTIKNRNAKATQAAYNLRSEYRWCLTGTPMQNNLDELQSLIRFLRIKPYDNLAIWKDQITRPMSQGRGGVAIKRLQFYLKAFMKRRTKDVLKKEGALNPGGGSDGKAGNATSGFKIMDRKVEAVVAEFSAEERRFYDRLEKRTDESLERMMGDQKMNYASALVLLLRLRQACNHPQLVGGNMAKDKDAMTIGQGSGDRSPTKLKSQEDDVDEMAALLGGLSVETKQCEVCQKDLSEEESSSRMTRCAECEADFAGMGMSKKGRRKSHGSHRRKNDVKPASQKQRAHKLVISDSEDEGEGEWIAPHKQRDVSDLGVAGGTDDENAEGGGESLLSNDTDTGDDSEIKILGSRRKKVISLDTSDEESEVKSESDSESDSSTAWSSDEEVDLPTNNEVSPTTSAKIRQLLTTLKLETPHHKTIVFSQFTSMLNLIEPHLRACHLAFTRYDGSMRNDLREASLTRLRSDPQCRILLCSLKCGSLGLNLTAASRVVILEPFWNPFVEEQAIDRVHRINQTKDVVVYKLTVRNTVEERILALQEKKRALASAAIEGKEKVGKLSMKDILNLFKRDAEHDCSHDGGHGVDGLGAKMRVLGASNGADVMRDVNAVRRVTPPVVGGGEGARKGREDPVFGRRW</sequence>
<feature type="compositionally biased region" description="Basic and acidic residues" evidence="7">
    <location>
        <begin position="453"/>
        <end position="464"/>
    </location>
</feature>
<dbReference type="GO" id="GO:0016787">
    <property type="term" value="F:hydrolase activity"/>
    <property type="evidence" value="ECO:0007669"/>
    <property type="project" value="UniProtKB-KW"/>
</dbReference>
<dbReference type="SUPFAM" id="SSF52540">
    <property type="entry name" value="P-loop containing nucleoside triphosphate hydrolases"/>
    <property type="match status" value="2"/>
</dbReference>
<dbReference type="InterPro" id="IPR050628">
    <property type="entry name" value="SNF2_RAD54_helicase_TF"/>
</dbReference>
<reference evidence="11" key="1">
    <citation type="journal article" date="2023" name="Genome Biol. Evol.">
        <title>First Whole Genome Sequence and Flow Cytometry Genome Size Data for the Lichen-Forming Fungus Ramalina farinacea (Ascomycota).</title>
        <authorList>
            <person name="Llewellyn T."/>
            <person name="Mian S."/>
            <person name="Hill R."/>
            <person name="Leitch I.J."/>
            <person name="Gaya E."/>
        </authorList>
    </citation>
    <scope>NUCLEOTIDE SEQUENCE</scope>
    <source>
        <strain evidence="11">LIQ254RAFAR</strain>
    </source>
</reference>
<accession>A0AA43QND1</accession>
<feature type="region of interest" description="Disordered" evidence="7">
    <location>
        <begin position="312"/>
        <end position="362"/>
    </location>
</feature>
<dbReference type="SUPFAM" id="SSF54495">
    <property type="entry name" value="UBC-like"/>
    <property type="match status" value="1"/>
</dbReference>
<feature type="compositionally biased region" description="Polar residues" evidence="7">
    <location>
        <begin position="349"/>
        <end position="362"/>
    </location>
</feature>
<dbReference type="InterPro" id="IPR014001">
    <property type="entry name" value="Helicase_ATP-bd"/>
</dbReference>
<feature type="domain" description="UBC core" evidence="8">
    <location>
        <begin position="1"/>
        <end position="134"/>
    </location>
</feature>
<keyword evidence="2" id="KW-0547">Nucleotide-binding</keyword>
<dbReference type="InterPro" id="IPR038718">
    <property type="entry name" value="SNF2-like_sf"/>
</dbReference>
<evidence type="ECO:0000313" key="11">
    <source>
        <dbReference type="EMBL" id="MDI1489643.1"/>
    </source>
</evidence>
<comment type="caution">
    <text evidence="11">The sequence shown here is derived from an EMBL/GenBank/DDBJ whole genome shotgun (WGS) entry which is preliminary data.</text>
</comment>
<evidence type="ECO:0000256" key="2">
    <source>
        <dbReference type="ARBA" id="ARBA00022741"/>
    </source>
</evidence>
<dbReference type="CDD" id="cd18793">
    <property type="entry name" value="SF2_C_SNF"/>
    <property type="match status" value="1"/>
</dbReference>
<dbReference type="CDD" id="cd18008">
    <property type="entry name" value="DEXDc_SHPRH-like"/>
    <property type="match status" value="1"/>
</dbReference>
<evidence type="ECO:0000256" key="7">
    <source>
        <dbReference type="SAM" id="MobiDB-lite"/>
    </source>
</evidence>
<dbReference type="PROSITE" id="PS51194">
    <property type="entry name" value="HELICASE_CTER"/>
    <property type="match status" value="1"/>
</dbReference>
<dbReference type="InterPro" id="IPR001650">
    <property type="entry name" value="Helicase_C-like"/>
</dbReference>
<feature type="compositionally biased region" description="Acidic residues" evidence="7">
    <location>
        <begin position="465"/>
        <end position="474"/>
    </location>
</feature>
<dbReference type="Proteomes" id="UP001161017">
    <property type="component" value="Unassembled WGS sequence"/>
</dbReference>
<feature type="region of interest" description="Disordered" evidence="7">
    <location>
        <begin position="453"/>
        <end position="474"/>
    </location>
</feature>
<dbReference type="GO" id="GO:0016740">
    <property type="term" value="F:transferase activity"/>
    <property type="evidence" value="ECO:0007669"/>
    <property type="project" value="UniProtKB-KW"/>
</dbReference>
<evidence type="ECO:0000259" key="10">
    <source>
        <dbReference type="PROSITE" id="PS51194"/>
    </source>
</evidence>
<feature type="region of interest" description="Disordered" evidence="7">
    <location>
        <begin position="232"/>
        <end position="276"/>
    </location>
</feature>
<keyword evidence="12" id="KW-1185">Reference proteome</keyword>
<dbReference type="GO" id="GO:0008094">
    <property type="term" value="F:ATP-dependent activity, acting on DNA"/>
    <property type="evidence" value="ECO:0007669"/>
    <property type="project" value="TreeGrafter"/>
</dbReference>
<dbReference type="Gene3D" id="3.40.50.10810">
    <property type="entry name" value="Tandem AAA-ATPase domain"/>
    <property type="match status" value="1"/>
</dbReference>
<protein>
    <submittedName>
        <fullName evidence="11">Uncharacterized protein</fullName>
    </submittedName>
</protein>
<dbReference type="GO" id="GO:0005634">
    <property type="term" value="C:nucleus"/>
    <property type="evidence" value="ECO:0007669"/>
    <property type="project" value="TreeGrafter"/>
</dbReference>
<dbReference type="PROSITE" id="PS50127">
    <property type="entry name" value="UBC_2"/>
    <property type="match status" value="1"/>
</dbReference>
<feature type="active site" description="Glycyl thioester intermediate" evidence="6">
    <location>
        <position position="71"/>
    </location>
</feature>
<feature type="domain" description="Helicase ATP-binding" evidence="9">
    <location>
        <begin position="504"/>
        <end position="693"/>
    </location>
</feature>